<feature type="active site" evidence="11">
    <location>
        <position position="515"/>
    </location>
</feature>
<dbReference type="STRING" id="1817892.AUK40_03495"/>
<feature type="binding site" evidence="11">
    <location>
        <position position="224"/>
    </location>
    <ligand>
        <name>CTP</name>
        <dbReference type="ChEBI" id="CHEBI:37563"/>
        <note>allosteric inhibitor</note>
    </ligand>
</feature>
<dbReference type="InterPro" id="IPR017926">
    <property type="entry name" value="GATASE"/>
</dbReference>
<feature type="binding site" evidence="11">
    <location>
        <position position="14"/>
    </location>
    <ligand>
        <name>UTP</name>
        <dbReference type="ChEBI" id="CHEBI:46398"/>
    </ligand>
</feature>
<evidence type="ECO:0000256" key="8">
    <source>
        <dbReference type="ARBA" id="ARBA00022962"/>
    </source>
</evidence>
<dbReference type="SUPFAM" id="SSF52540">
    <property type="entry name" value="P-loop containing nucleoside triphosphate hydrolases"/>
    <property type="match status" value="1"/>
</dbReference>
<evidence type="ECO:0000256" key="1">
    <source>
        <dbReference type="ARBA" id="ARBA00005171"/>
    </source>
</evidence>
<dbReference type="Pfam" id="PF06418">
    <property type="entry name" value="CTP_synth_N"/>
    <property type="match status" value="1"/>
</dbReference>
<feature type="active site" description="Nucleophile; for glutamine hydrolysis" evidence="11">
    <location>
        <position position="385"/>
    </location>
</feature>
<dbReference type="FunFam" id="3.40.50.880:FF:000002">
    <property type="entry name" value="CTP synthase"/>
    <property type="match status" value="1"/>
</dbReference>
<feature type="binding site" evidence="11">
    <location>
        <begin position="386"/>
        <end position="389"/>
    </location>
    <ligand>
        <name>L-glutamine</name>
        <dbReference type="ChEBI" id="CHEBI:58359"/>
    </ligand>
</feature>
<dbReference type="InterPro" id="IPR033828">
    <property type="entry name" value="GATase1_CTP_Synthase"/>
</dbReference>
<dbReference type="CDD" id="cd03113">
    <property type="entry name" value="CTPS_N"/>
    <property type="match status" value="1"/>
</dbReference>
<keyword evidence="8 11" id="KW-0315">Glutamine amidotransferase</keyword>
<comment type="activity regulation">
    <text evidence="11">Allosterically activated by GTP, when glutamine is the substrate; GTP has no effect on the reaction when ammonia is the substrate. The allosteric effector GTP functions by stabilizing the protein conformation that binds the tetrahedral intermediate(s) formed during glutamine hydrolysis. Inhibited by the product CTP, via allosteric rather than competitive inhibition.</text>
</comment>
<comment type="function">
    <text evidence="11">Catalyzes the ATP-dependent amination of UTP to CTP with either L-glutamine or ammonia as the source of nitrogen. Regulates intracellular CTP levels through interactions with the four ribonucleotide triphosphates.</text>
</comment>
<comment type="pathway">
    <text evidence="1 11">Pyrimidine metabolism; CTP biosynthesis via de novo pathway; CTP from UDP: step 2/2.</text>
</comment>
<dbReference type="GO" id="GO:0004359">
    <property type="term" value="F:glutaminase activity"/>
    <property type="evidence" value="ECO:0007669"/>
    <property type="project" value="RHEA"/>
</dbReference>
<dbReference type="CDD" id="cd01746">
    <property type="entry name" value="GATase1_CTP_Synthase"/>
    <property type="match status" value="1"/>
</dbReference>
<dbReference type="InterPro" id="IPR004468">
    <property type="entry name" value="CTP_synthase"/>
</dbReference>
<keyword evidence="3 11" id="KW-0436">Ligase</keyword>
<dbReference type="GO" id="GO:0005524">
    <property type="term" value="F:ATP binding"/>
    <property type="evidence" value="ECO:0007669"/>
    <property type="project" value="UniProtKB-KW"/>
</dbReference>
<accession>A0A1J5IJI2</accession>
<feature type="domain" description="Glutamine amidotransferase" evidence="12">
    <location>
        <begin position="308"/>
        <end position="534"/>
    </location>
</feature>
<dbReference type="GO" id="GO:0042802">
    <property type="term" value="F:identical protein binding"/>
    <property type="evidence" value="ECO:0007669"/>
    <property type="project" value="TreeGrafter"/>
</dbReference>
<protein>
    <recommendedName>
        <fullName evidence="11">CTP synthase</fullName>
        <ecNumber evidence="11">6.3.4.2</ecNumber>
    </recommendedName>
    <alternativeName>
        <fullName evidence="11">Cytidine 5'-triphosphate synthase</fullName>
    </alternativeName>
    <alternativeName>
        <fullName evidence="11">Cytidine triphosphate synthetase</fullName>
        <shortName evidence="11">CTP synthetase</shortName>
        <shortName evidence="11">CTPS</shortName>
    </alternativeName>
    <alternativeName>
        <fullName evidence="11">UTP--ammonia ligase</fullName>
    </alternativeName>
</protein>
<keyword evidence="5 11" id="KW-0547">Nucleotide-binding</keyword>
<evidence type="ECO:0000313" key="15">
    <source>
        <dbReference type="Proteomes" id="UP000183245"/>
    </source>
</evidence>
<evidence type="ECO:0000256" key="11">
    <source>
        <dbReference type="HAMAP-Rule" id="MF_01227"/>
    </source>
</evidence>
<dbReference type="NCBIfam" id="NF003792">
    <property type="entry name" value="PRK05380.1"/>
    <property type="match status" value="1"/>
</dbReference>
<comment type="catalytic activity">
    <reaction evidence="11">
        <text>L-glutamine + H2O = L-glutamate + NH4(+)</text>
        <dbReference type="Rhea" id="RHEA:15889"/>
        <dbReference type="ChEBI" id="CHEBI:15377"/>
        <dbReference type="ChEBI" id="CHEBI:28938"/>
        <dbReference type="ChEBI" id="CHEBI:29985"/>
        <dbReference type="ChEBI" id="CHEBI:58359"/>
    </reaction>
</comment>
<reference evidence="14 15" key="1">
    <citation type="journal article" date="2016" name="Environ. Microbiol.">
        <title>Genomic resolution of a cold subsurface aquifer community provides metabolic insights for novel microbes adapted to high CO concentrations.</title>
        <authorList>
            <person name="Probst A.J."/>
            <person name="Castelle C.J."/>
            <person name="Singh A."/>
            <person name="Brown C.T."/>
            <person name="Anantharaman K."/>
            <person name="Sharon I."/>
            <person name="Hug L.A."/>
            <person name="Burstein D."/>
            <person name="Emerson J.B."/>
            <person name="Thomas B.C."/>
            <person name="Banfield J.F."/>
        </authorList>
    </citation>
    <scope>NUCLEOTIDE SEQUENCE [LARGE SCALE GENOMIC DNA]</scope>
    <source>
        <strain evidence="14">CG2_30_54_11</strain>
    </source>
</reference>
<dbReference type="PANTHER" id="PTHR11550">
    <property type="entry name" value="CTP SYNTHASE"/>
    <property type="match status" value="1"/>
</dbReference>
<dbReference type="Pfam" id="PF00117">
    <property type="entry name" value="GATase"/>
    <property type="match status" value="1"/>
</dbReference>
<comment type="catalytic activity">
    <reaction evidence="11">
        <text>UTP + NH4(+) + ATP = CTP + ADP + phosphate + 2 H(+)</text>
        <dbReference type="Rhea" id="RHEA:16597"/>
        <dbReference type="ChEBI" id="CHEBI:15378"/>
        <dbReference type="ChEBI" id="CHEBI:28938"/>
        <dbReference type="ChEBI" id="CHEBI:30616"/>
        <dbReference type="ChEBI" id="CHEBI:37563"/>
        <dbReference type="ChEBI" id="CHEBI:43474"/>
        <dbReference type="ChEBI" id="CHEBI:46398"/>
        <dbReference type="ChEBI" id="CHEBI:456216"/>
    </reaction>
</comment>
<feature type="binding site" evidence="11">
    <location>
        <begin position="188"/>
        <end position="193"/>
    </location>
    <ligand>
        <name>UTP</name>
        <dbReference type="ChEBI" id="CHEBI:46398"/>
    </ligand>
</feature>
<feature type="binding site" evidence="11">
    <location>
        <position position="72"/>
    </location>
    <ligand>
        <name>ATP</name>
        <dbReference type="ChEBI" id="CHEBI:30616"/>
    </ligand>
</feature>
<dbReference type="GO" id="GO:0005829">
    <property type="term" value="C:cytosol"/>
    <property type="evidence" value="ECO:0007669"/>
    <property type="project" value="TreeGrafter"/>
</dbReference>
<dbReference type="HAMAP" id="MF_01227">
    <property type="entry name" value="PyrG"/>
    <property type="match status" value="1"/>
</dbReference>
<sequence length="544" mass="61141">MPRKYIFVTGGVISGLGKGITVASIGRILQARGFKVAPIKCDAYVNIDAGTMNPIEHGEVFVTDDGLETDQDLGHYERFMEVNLDRFNYTTTGQVYQTVIQRERNLEYDGACVEVVPHVPEEIIHRIKEVGRRRKVDFVIAEIGGTVGEYQNILFMEAARMMSFQMPGDVIHVHVGYLPLPPSIGEMKSKPVQYSIRSLNAAGIQPDFLICRSEHPVDAKRKKKIAVAGNMDLDNVIGNHDVASIYEVPMILEEQDFGDKILKRAGIRKRKGHMEDWARLIKVIKGATRPVTIGIVGKYITSGDFQLEDSYVCVIEAIKHAAWGHKLQPKIVWFDAEEIMKNGTKTLEGLDGIIVPQGWGRRGSEGKLATITYAREHKIPYLGLCFGMQHAVIEFARNVAGIKDANSEEVDPRTRNPVIHIMEYQKKILAKKCYGGTIRLGAYPCSVKSGTLLSEIYGGKKTISERHRHRYEFNNEYKTQLVKKGLIISGTSPDGKLVEAIELKDHPFFLATQFHPEYKSRPLMPHPIFLKFIEAASKNKSKHK</sequence>
<organism evidence="14 15">
    <name type="scientific">Candidatus Wirthbacteria bacterium CG2_30_54_11</name>
    <dbReference type="NCBI Taxonomy" id="1817892"/>
    <lineage>
        <taxon>Bacteria</taxon>
        <taxon>Candidatus Wirthbacteria</taxon>
    </lineage>
</organism>
<dbReference type="UniPathway" id="UPA00159">
    <property type="reaction ID" value="UER00277"/>
</dbReference>
<feature type="binding site" evidence="11">
    <location>
        <position position="242"/>
    </location>
    <ligand>
        <name>ATP</name>
        <dbReference type="ChEBI" id="CHEBI:30616"/>
    </ligand>
</feature>
<dbReference type="GO" id="GO:0044210">
    <property type="term" value="P:'de novo' CTP biosynthetic process"/>
    <property type="evidence" value="ECO:0007669"/>
    <property type="project" value="UniProtKB-UniRule"/>
</dbReference>
<comment type="catalytic activity">
    <reaction evidence="10 11">
        <text>UTP + L-glutamine + ATP + H2O = CTP + L-glutamate + ADP + phosphate + 2 H(+)</text>
        <dbReference type="Rhea" id="RHEA:26426"/>
        <dbReference type="ChEBI" id="CHEBI:15377"/>
        <dbReference type="ChEBI" id="CHEBI:15378"/>
        <dbReference type="ChEBI" id="CHEBI:29985"/>
        <dbReference type="ChEBI" id="CHEBI:30616"/>
        <dbReference type="ChEBI" id="CHEBI:37563"/>
        <dbReference type="ChEBI" id="CHEBI:43474"/>
        <dbReference type="ChEBI" id="CHEBI:46398"/>
        <dbReference type="ChEBI" id="CHEBI:58359"/>
        <dbReference type="ChEBI" id="CHEBI:456216"/>
        <dbReference type="EC" id="6.3.4.2"/>
    </reaction>
</comment>
<comment type="subunit">
    <text evidence="11">Homotetramer.</text>
</comment>
<dbReference type="Gene3D" id="3.40.50.300">
    <property type="entry name" value="P-loop containing nucleotide triphosphate hydrolases"/>
    <property type="match status" value="1"/>
</dbReference>
<dbReference type="NCBIfam" id="TIGR00337">
    <property type="entry name" value="PyrG"/>
    <property type="match status" value="1"/>
</dbReference>
<evidence type="ECO:0000256" key="10">
    <source>
        <dbReference type="ARBA" id="ARBA00047781"/>
    </source>
</evidence>
<evidence type="ECO:0000256" key="6">
    <source>
        <dbReference type="ARBA" id="ARBA00022840"/>
    </source>
</evidence>
<evidence type="ECO:0000256" key="5">
    <source>
        <dbReference type="ARBA" id="ARBA00022741"/>
    </source>
</evidence>
<keyword evidence="7 11" id="KW-0460">Magnesium</keyword>
<dbReference type="PROSITE" id="PS51273">
    <property type="entry name" value="GATASE_TYPE_1"/>
    <property type="match status" value="1"/>
</dbReference>
<feature type="binding site" evidence="11">
    <location>
        <position position="358"/>
    </location>
    <ligand>
        <name>L-glutamine</name>
        <dbReference type="ChEBI" id="CHEBI:58359"/>
    </ligand>
</feature>
<feature type="domain" description="CTP synthase N-terminal" evidence="13">
    <location>
        <begin position="4"/>
        <end position="264"/>
    </location>
</feature>
<dbReference type="EC" id="6.3.4.2" evidence="11"/>
<dbReference type="Proteomes" id="UP000183245">
    <property type="component" value="Unassembled WGS sequence"/>
</dbReference>
<dbReference type="GO" id="GO:0097268">
    <property type="term" value="C:cytoophidium"/>
    <property type="evidence" value="ECO:0007669"/>
    <property type="project" value="UniProtKB-ARBA"/>
</dbReference>
<comment type="caution">
    <text evidence="14">The sequence shown here is derived from an EMBL/GenBank/DDBJ whole genome shotgun (WGS) entry which is preliminary data.</text>
</comment>
<dbReference type="InterPro" id="IPR017456">
    <property type="entry name" value="CTP_synthase_N"/>
</dbReference>
<evidence type="ECO:0000256" key="3">
    <source>
        <dbReference type="ARBA" id="ARBA00022598"/>
    </source>
</evidence>
<dbReference type="InterPro" id="IPR029062">
    <property type="entry name" value="Class_I_gatase-like"/>
</dbReference>
<feature type="binding site" evidence="11">
    <location>
        <position position="142"/>
    </location>
    <ligand>
        <name>Mg(2+)</name>
        <dbReference type="ChEBI" id="CHEBI:18420"/>
    </ligand>
</feature>
<dbReference type="GO" id="GO:0019856">
    <property type="term" value="P:pyrimidine nucleobase biosynthetic process"/>
    <property type="evidence" value="ECO:0007669"/>
    <property type="project" value="TreeGrafter"/>
</dbReference>
<evidence type="ECO:0000313" key="14">
    <source>
        <dbReference type="EMBL" id="OIP97321.1"/>
    </source>
</evidence>
<comment type="miscellaneous">
    <text evidence="11">CTPSs have evolved a hybrid strategy for distinguishing between UTP and CTP. The overlapping regions of the product feedback inhibitory and substrate sites recognize a common feature in both compounds, the triphosphate moiety. To differentiate isosteric substrate and product pyrimidine rings, an additional pocket far from the expected kinase/ligase catalytic site, specifically recognizes the cytosine and ribose portions of the product inhibitor.</text>
</comment>
<dbReference type="SUPFAM" id="SSF52317">
    <property type="entry name" value="Class I glutamine amidotransferase-like"/>
    <property type="match status" value="1"/>
</dbReference>
<keyword evidence="4 11" id="KW-0479">Metal-binding</keyword>
<dbReference type="FunFam" id="3.40.50.300:FF:000009">
    <property type="entry name" value="CTP synthase"/>
    <property type="match status" value="1"/>
</dbReference>
<feature type="active site" evidence="11">
    <location>
        <position position="517"/>
    </location>
</feature>
<comment type="similarity">
    <text evidence="2 11">Belongs to the CTP synthase family.</text>
</comment>
<dbReference type="AlphaFoldDB" id="A0A1J5IJI2"/>
<feature type="binding site" evidence="11">
    <location>
        <position position="409"/>
    </location>
    <ligand>
        <name>L-glutamine</name>
        <dbReference type="ChEBI" id="CHEBI:58359"/>
    </ligand>
</feature>
<evidence type="ECO:0000259" key="13">
    <source>
        <dbReference type="Pfam" id="PF06418"/>
    </source>
</evidence>
<evidence type="ECO:0000259" key="12">
    <source>
        <dbReference type="Pfam" id="PF00117"/>
    </source>
</evidence>
<feature type="binding site" evidence="11">
    <location>
        <position position="14"/>
    </location>
    <ligand>
        <name>CTP</name>
        <dbReference type="ChEBI" id="CHEBI:37563"/>
        <note>allosteric inhibitor</note>
    </ligand>
</feature>
<keyword evidence="9 11" id="KW-0665">Pyrimidine biosynthesis</keyword>
<name>A0A1J5IJI2_9BACT</name>
<gene>
    <name evidence="11" type="primary">pyrG</name>
    <name evidence="14" type="ORF">AUK40_03495</name>
</gene>
<evidence type="ECO:0000256" key="9">
    <source>
        <dbReference type="ARBA" id="ARBA00022975"/>
    </source>
</evidence>
<dbReference type="GO" id="GO:0003883">
    <property type="term" value="F:CTP synthase activity"/>
    <property type="evidence" value="ECO:0007669"/>
    <property type="project" value="UniProtKB-UniRule"/>
</dbReference>
<feature type="binding site" evidence="11">
    <location>
        <position position="224"/>
    </location>
    <ligand>
        <name>UTP</name>
        <dbReference type="ChEBI" id="CHEBI:46398"/>
    </ligand>
</feature>
<feature type="binding site" evidence="11">
    <location>
        <position position="72"/>
    </location>
    <ligand>
        <name>Mg(2+)</name>
        <dbReference type="ChEBI" id="CHEBI:18420"/>
    </ligand>
</feature>
<evidence type="ECO:0000256" key="4">
    <source>
        <dbReference type="ARBA" id="ARBA00022723"/>
    </source>
</evidence>
<feature type="binding site" evidence="11">
    <location>
        <begin position="188"/>
        <end position="193"/>
    </location>
    <ligand>
        <name>CTP</name>
        <dbReference type="ChEBI" id="CHEBI:37563"/>
        <note>allosteric inhibitor</note>
    </ligand>
</feature>
<evidence type="ECO:0000256" key="7">
    <source>
        <dbReference type="ARBA" id="ARBA00022842"/>
    </source>
</evidence>
<dbReference type="InterPro" id="IPR027417">
    <property type="entry name" value="P-loop_NTPase"/>
</dbReference>
<feature type="binding site" evidence="11">
    <location>
        <position position="470"/>
    </location>
    <ligand>
        <name>L-glutamine</name>
        <dbReference type="ChEBI" id="CHEBI:58359"/>
    </ligand>
</feature>
<keyword evidence="6 11" id="KW-0067">ATP-binding</keyword>
<dbReference type="Gene3D" id="3.40.50.880">
    <property type="match status" value="1"/>
</dbReference>
<dbReference type="EMBL" id="MNZT01000059">
    <property type="protein sequence ID" value="OIP97321.1"/>
    <property type="molecule type" value="Genomic_DNA"/>
</dbReference>
<evidence type="ECO:0000256" key="2">
    <source>
        <dbReference type="ARBA" id="ARBA00007533"/>
    </source>
</evidence>
<feature type="region of interest" description="Amidoligase domain" evidence="11">
    <location>
        <begin position="1"/>
        <end position="267"/>
    </location>
</feature>
<comment type="caution">
    <text evidence="11">Lacks conserved residue(s) required for the propagation of feature annotation.</text>
</comment>
<dbReference type="GO" id="GO:0046872">
    <property type="term" value="F:metal ion binding"/>
    <property type="evidence" value="ECO:0007669"/>
    <property type="project" value="UniProtKB-KW"/>
</dbReference>
<feature type="binding site" evidence="11">
    <location>
        <begin position="15"/>
        <end position="20"/>
    </location>
    <ligand>
        <name>ATP</name>
        <dbReference type="ChEBI" id="CHEBI:30616"/>
    </ligand>
</feature>
<dbReference type="PANTHER" id="PTHR11550:SF0">
    <property type="entry name" value="CTP SYNTHASE-RELATED"/>
    <property type="match status" value="1"/>
</dbReference>
<proteinExistence type="inferred from homology"/>